<keyword evidence="2" id="KW-1185">Reference proteome</keyword>
<organism evidence="1 2">
    <name type="scientific">Botryobasidium botryosum (strain FD-172 SS1)</name>
    <dbReference type="NCBI Taxonomy" id="930990"/>
    <lineage>
        <taxon>Eukaryota</taxon>
        <taxon>Fungi</taxon>
        <taxon>Dikarya</taxon>
        <taxon>Basidiomycota</taxon>
        <taxon>Agaricomycotina</taxon>
        <taxon>Agaricomycetes</taxon>
        <taxon>Cantharellales</taxon>
        <taxon>Botryobasidiaceae</taxon>
        <taxon>Botryobasidium</taxon>
    </lineage>
</organism>
<reference evidence="2" key="1">
    <citation type="journal article" date="2014" name="Proc. Natl. Acad. Sci. U.S.A.">
        <title>Extensive sampling of basidiomycete genomes demonstrates inadequacy of the white-rot/brown-rot paradigm for wood decay fungi.</title>
        <authorList>
            <person name="Riley R."/>
            <person name="Salamov A.A."/>
            <person name="Brown D.W."/>
            <person name="Nagy L.G."/>
            <person name="Floudas D."/>
            <person name="Held B.W."/>
            <person name="Levasseur A."/>
            <person name="Lombard V."/>
            <person name="Morin E."/>
            <person name="Otillar R."/>
            <person name="Lindquist E.A."/>
            <person name="Sun H."/>
            <person name="LaButti K.M."/>
            <person name="Schmutz J."/>
            <person name="Jabbour D."/>
            <person name="Luo H."/>
            <person name="Baker S.E."/>
            <person name="Pisabarro A.G."/>
            <person name="Walton J.D."/>
            <person name="Blanchette R.A."/>
            <person name="Henrissat B."/>
            <person name="Martin F."/>
            <person name="Cullen D."/>
            <person name="Hibbett D.S."/>
            <person name="Grigoriev I.V."/>
        </authorList>
    </citation>
    <scope>NUCLEOTIDE SEQUENCE [LARGE SCALE GENOMIC DNA]</scope>
    <source>
        <strain evidence="2">FD-172 SS1</strain>
    </source>
</reference>
<dbReference type="InParanoid" id="A0A067MBU6"/>
<proteinExistence type="predicted"/>
<dbReference type="Proteomes" id="UP000027195">
    <property type="component" value="Unassembled WGS sequence"/>
</dbReference>
<evidence type="ECO:0000313" key="2">
    <source>
        <dbReference type="Proteomes" id="UP000027195"/>
    </source>
</evidence>
<sequence>MQSICWACYDDEEGFRHGEWRRVEVSGFDLDEGDVLDIHRALFGPLEPLAADADDDVVEERRRTLVRTVRILLASVGINYIAGCKDGEQDERRPRRSVALNWTLESSSIDKWIARGIRKACGFQLASDPEMEKEAIQARRDEELELAYHESDDSDTSYVTIYR</sequence>
<dbReference type="OrthoDB" id="3012326at2759"/>
<dbReference type="HOGENOM" id="CLU_1708509_0_0_1"/>
<gene>
    <name evidence="1" type="ORF">BOTBODRAFT_117696</name>
</gene>
<evidence type="ECO:0000313" key="1">
    <source>
        <dbReference type="EMBL" id="KDQ09071.1"/>
    </source>
</evidence>
<dbReference type="EMBL" id="KL198082">
    <property type="protein sequence ID" value="KDQ09071.1"/>
    <property type="molecule type" value="Genomic_DNA"/>
</dbReference>
<name>A0A067MBU6_BOTB1</name>
<protein>
    <submittedName>
        <fullName evidence="1">Uncharacterized protein</fullName>
    </submittedName>
</protein>
<accession>A0A067MBU6</accession>
<dbReference type="AlphaFoldDB" id="A0A067MBU6"/>